<feature type="binding site" evidence="8">
    <location>
        <begin position="9"/>
        <end position="17"/>
    </location>
    <ligand>
        <name>ATP</name>
        <dbReference type="ChEBI" id="CHEBI:30616"/>
    </ligand>
</feature>
<dbReference type="CDD" id="cd01673">
    <property type="entry name" value="dNK"/>
    <property type="match status" value="1"/>
</dbReference>
<evidence type="ECO:0000256" key="6">
    <source>
        <dbReference type="PIRSR" id="PIRSR000705-1"/>
    </source>
</evidence>
<feature type="binding site" evidence="7">
    <location>
        <position position="56"/>
    </location>
    <ligand>
        <name>substrate</name>
    </ligand>
</feature>
<dbReference type="InterPro" id="IPR050566">
    <property type="entry name" value="Deoxyribonucleoside_kinase"/>
</dbReference>
<sequence>MKKFIIVSGNIGCGKSSLTDLLSKRLGWKAYYEVVENNPYLEDFYKDMKKWSFHLQIFFLSKRFRHHQEILKNPTSVVQDRSIYEDVDIFAKNLNQQGFMGVRDYENYQELFSIMTQFLTPPDLIVYLQASVPTLLKRISLRGRDYEKTISEEYLKQLNVLYEEWVENFNICPILNVPADDLDFVKRPEHLKLIANKILDKLQGVEKVVFD</sequence>
<protein>
    <submittedName>
        <fullName evidence="10">Deoxynucleoside kinase</fullName>
    </submittedName>
</protein>
<feature type="binding site" evidence="7">
    <location>
        <position position="33"/>
    </location>
    <ligand>
        <name>substrate</name>
    </ligand>
</feature>
<keyword evidence="5 8" id="KW-0067">ATP-binding</keyword>
<dbReference type="PANTHER" id="PTHR10513">
    <property type="entry name" value="DEOXYNUCLEOSIDE KINASE"/>
    <property type="match status" value="1"/>
</dbReference>
<evidence type="ECO:0000256" key="7">
    <source>
        <dbReference type="PIRSR" id="PIRSR000705-2"/>
    </source>
</evidence>
<dbReference type="Pfam" id="PF01712">
    <property type="entry name" value="dNK"/>
    <property type="match status" value="1"/>
</dbReference>
<feature type="binding site" evidence="7">
    <location>
        <position position="86"/>
    </location>
    <ligand>
        <name>substrate</name>
    </ligand>
</feature>
<gene>
    <name evidence="10" type="ORF">A2V47_05765</name>
</gene>
<evidence type="ECO:0000313" key="10">
    <source>
        <dbReference type="EMBL" id="OGD16902.1"/>
    </source>
</evidence>
<evidence type="ECO:0000256" key="8">
    <source>
        <dbReference type="PIRSR" id="PIRSR000705-3"/>
    </source>
</evidence>
<evidence type="ECO:0000256" key="4">
    <source>
        <dbReference type="ARBA" id="ARBA00022777"/>
    </source>
</evidence>
<feature type="active site" description="Proton acceptor" evidence="6">
    <location>
        <position position="80"/>
    </location>
</feature>
<feature type="domain" description="Deoxynucleoside kinase" evidence="9">
    <location>
        <begin position="5"/>
        <end position="198"/>
    </location>
</feature>
<feature type="binding site" evidence="7">
    <location>
        <position position="147"/>
    </location>
    <ligand>
        <name>substrate</name>
    </ligand>
</feature>
<accession>A0A1F5AEH2</accession>
<dbReference type="Proteomes" id="UP000177701">
    <property type="component" value="Unassembled WGS sequence"/>
</dbReference>
<evidence type="ECO:0000256" key="1">
    <source>
        <dbReference type="ARBA" id="ARBA00007420"/>
    </source>
</evidence>
<proteinExistence type="inferred from homology"/>
<evidence type="ECO:0000256" key="2">
    <source>
        <dbReference type="ARBA" id="ARBA00022679"/>
    </source>
</evidence>
<dbReference type="GO" id="GO:0019136">
    <property type="term" value="F:deoxynucleoside kinase activity"/>
    <property type="evidence" value="ECO:0007669"/>
    <property type="project" value="InterPro"/>
</dbReference>
<dbReference type="PANTHER" id="PTHR10513:SF35">
    <property type="entry name" value="DEOXYADENOSINE KINASE"/>
    <property type="match status" value="1"/>
</dbReference>
<comment type="caution">
    <text evidence="10">The sequence shown here is derived from an EMBL/GenBank/DDBJ whole genome shotgun (WGS) entry which is preliminary data.</text>
</comment>
<evidence type="ECO:0000256" key="3">
    <source>
        <dbReference type="ARBA" id="ARBA00022741"/>
    </source>
</evidence>
<comment type="similarity">
    <text evidence="1">Belongs to the DCK/DGK family.</text>
</comment>
<feature type="binding site" evidence="7">
    <location>
        <position position="81"/>
    </location>
    <ligand>
        <name>substrate</name>
    </ligand>
</feature>
<feature type="binding site" evidence="8">
    <location>
        <begin position="182"/>
        <end position="184"/>
    </location>
    <ligand>
        <name>ATP</name>
        <dbReference type="ChEBI" id="CHEBI:30616"/>
    </ligand>
</feature>
<dbReference type="InterPro" id="IPR027417">
    <property type="entry name" value="P-loop_NTPase"/>
</dbReference>
<dbReference type="InterPro" id="IPR002624">
    <property type="entry name" value="DCK/DGK"/>
</dbReference>
<dbReference type="AlphaFoldDB" id="A0A1F5AEH2"/>
<dbReference type="PIRSF" id="PIRSF000705">
    <property type="entry name" value="DNK"/>
    <property type="match status" value="1"/>
</dbReference>
<dbReference type="Gene3D" id="3.40.50.300">
    <property type="entry name" value="P-loop containing nucleotide triphosphate hydrolases"/>
    <property type="match status" value="1"/>
</dbReference>
<evidence type="ECO:0000256" key="5">
    <source>
        <dbReference type="ARBA" id="ARBA00022840"/>
    </source>
</evidence>
<evidence type="ECO:0000259" key="9">
    <source>
        <dbReference type="Pfam" id="PF01712"/>
    </source>
</evidence>
<organism evidence="10 11">
    <name type="scientific">Candidatus Sediminicultor quintus</name>
    <dbReference type="NCBI Taxonomy" id="1797291"/>
    <lineage>
        <taxon>Bacteria</taxon>
        <taxon>Pseudomonadati</taxon>
        <taxon>Atribacterota</taxon>
        <taxon>Candidatus Phoenicimicrobiia</taxon>
        <taxon>Candidatus Pheonicimicrobiales</taxon>
        <taxon>Candidatus Phoenicimicrobiaceae</taxon>
        <taxon>Candidatus Sediminicultor</taxon>
    </lineage>
</organism>
<dbReference type="SUPFAM" id="SSF52540">
    <property type="entry name" value="P-loop containing nucleoside triphosphate hydrolases"/>
    <property type="match status" value="1"/>
</dbReference>
<dbReference type="GO" id="GO:0005524">
    <property type="term" value="F:ATP binding"/>
    <property type="evidence" value="ECO:0007669"/>
    <property type="project" value="UniProtKB-KW"/>
</dbReference>
<keyword evidence="2" id="KW-0808">Transferase</keyword>
<name>A0A1F5AEH2_9BACT</name>
<dbReference type="GO" id="GO:0005737">
    <property type="term" value="C:cytoplasm"/>
    <property type="evidence" value="ECO:0007669"/>
    <property type="project" value="TreeGrafter"/>
</dbReference>
<dbReference type="EMBL" id="MEYH01000022">
    <property type="protein sequence ID" value="OGD16902.1"/>
    <property type="molecule type" value="Genomic_DNA"/>
</dbReference>
<dbReference type="InterPro" id="IPR031314">
    <property type="entry name" value="DNK_dom"/>
</dbReference>
<feature type="binding site" evidence="8">
    <location>
        <begin position="138"/>
        <end position="142"/>
    </location>
    <ligand>
        <name>ATP</name>
        <dbReference type="ChEBI" id="CHEBI:30616"/>
    </ligand>
</feature>
<dbReference type="STRING" id="1797291.A2V47_05765"/>
<keyword evidence="4 10" id="KW-0418">Kinase</keyword>
<feature type="binding site" evidence="7">
    <location>
        <position position="45"/>
    </location>
    <ligand>
        <name>substrate</name>
    </ligand>
</feature>
<evidence type="ECO:0000313" key="11">
    <source>
        <dbReference type="Proteomes" id="UP000177701"/>
    </source>
</evidence>
<reference evidence="10 11" key="1">
    <citation type="journal article" date="2016" name="Nat. Commun.">
        <title>Thousands of microbial genomes shed light on interconnected biogeochemical processes in an aquifer system.</title>
        <authorList>
            <person name="Anantharaman K."/>
            <person name="Brown C.T."/>
            <person name="Hug L.A."/>
            <person name="Sharon I."/>
            <person name="Castelle C.J."/>
            <person name="Probst A.J."/>
            <person name="Thomas B.C."/>
            <person name="Singh A."/>
            <person name="Wilkins M.J."/>
            <person name="Karaoz U."/>
            <person name="Brodie E.L."/>
            <person name="Williams K.H."/>
            <person name="Hubbard S.S."/>
            <person name="Banfield J.F."/>
        </authorList>
    </citation>
    <scope>NUCLEOTIDE SEQUENCE [LARGE SCALE GENOMIC DNA]</scope>
</reference>
<keyword evidence="3 8" id="KW-0547">Nucleotide-binding</keyword>
<dbReference type="FunFam" id="3.40.50.300:FF:000659">
    <property type="entry name" value="Deoxyguanosine kinase"/>
    <property type="match status" value="1"/>
</dbReference>